<evidence type="ECO:0000259" key="6">
    <source>
        <dbReference type="Pfam" id="PF01592"/>
    </source>
</evidence>
<evidence type="ECO:0000256" key="2">
    <source>
        <dbReference type="ARBA" id="ARBA00023134"/>
    </source>
</evidence>
<dbReference type="PRINTS" id="PR00328">
    <property type="entry name" value="SAR1GTPBP"/>
</dbReference>
<dbReference type="SMART" id="SM00177">
    <property type="entry name" value="ARF"/>
    <property type="match status" value="1"/>
</dbReference>
<gene>
    <name evidence="7" type="ORF">HPB51_003431</name>
</gene>
<feature type="compositionally biased region" description="Basic and acidic residues" evidence="5">
    <location>
        <begin position="240"/>
        <end position="250"/>
    </location>
</feature>
<dbReference type="Pfam" id="PF01592">
    <property type="entry name" value="NifU_N"/>
    <property type="match status" value="1"/>
</dbReference>
<reference evidence="7" key="1">
    <citation type="journal article" date="2020" name="Cell">
        <title>Large-Scale Comparative Analyses of Tick Genomes Elucidate Their Genetic Diversity and Vector Capacities.</title>
        <authorList>
            <consortium name="Tick Genome and Microbiome Consortium (TIGMIC)"/>
            <person name="Jia N."/>
            <person name="Wang J."/>
            <person name="Shi W."/>
            <person name="Du L."/>
            <person name="Sun Y."/>
            <person name="Zhan W."/>
            <person name="Jiang J.F."/>
            <person name="Wang Q."/>
            <person name="Zhang B."/>
            <person name="Ji P."/>
            <person name="Bell-Sakyi L."/>
            <person name="Cui X.M."/>
            <person name="Yuan T.T."/>
            <person name="Jiang B.G."/>
            <person name="Yang W.F."/>
            <person name="Lam T.T."/>
            <person name="Chang Q.C."/>
            <person name="Ding S.J."/>
            <person name="Wang X.J."/>
            <person name="Zhu J.G."/>
            <person name="Ruan X.D."/>
            <person name="Zhao L."/>
            <person name="Wei J.T."/>
            <person name="Ye R.Z."/>
            <person name="Que T.C."/>
            <person name="Du C.H."/>
            <person name="Zhou Y.H."/>
            <person name="Cheng J.X."/>
            <person name="Dai P.F."/>
            <person name="Guo W.B."/>
            <person name="Han X.H."/>
            <person name="Huang E.J."/>
            <person name="Li L.F."/>
            <person name="Wei W."/>
            <person name="Gao Y.C."/>
            <person name="Liu J.Z."/>
            <person name="Shao H.Z."/>
            <person name="Wang X."/>
            <person name="Wang C.C."/>
            <person name="Yang T.C."/>
            <person name="Huo Q.B."/>
            <person name="Li W."/>
            <person name="Chen H.Y."/>
            <person name="Chen S.E."/>
            <person name="Zhou L.G."/>
            <person name="Ni X.B."/>
            <person name="Tian J.H."/>
            <person name="Sheng Y."/>
            <person name="Liu T."/>
            <person name="Pan Y.S."/>
            <person name="Xia L.Y."/>
            <person name="Li J."/>
            <person name="Zhao F."/>
            <person name="Cao W.C."/>
        </authorList>
    </citation>
    <scope>NUCLEOTIDE SEQUENCE</scope>
    <source>
        <strain evidence="7">Rmic-2018</strain>
    </source>
</reference>
<evidence type="ECO:0000256" key="4">
    <source>
        <dbReference type="PIRSR" id="PIRSR606689-2"/>
    </source>
</evidence>
<dbReference type="GO" id="GO:0005525">
    <property type="term" value="F:GTP binding"/>
    <property type="evidence" value="ECO:0007669"/>
    <property type="project" value="UniProtKB-KW"/>
</dbReference>
<dbReference type="GO" id="GO:0051536">
    <property type="term" value="F:iron-sulfur cluster binding"/>
    <property type="evidence" value="ECO:0007669"/>
    <property type="project" value="InterPro"/>
</dbReference>
<protein>
    <recommendedName>
        <fullName evidence="6">NIF system FeS cluster assembly NifU N-terminal domain-containing protein</fullName>
    </recommendedName>
</protein>
<dbReference type="InterPro" id="IPR027417">
    <property type="entry name" value="P-loop_NTPase"/>
</dbReference>
<dbReference type="VEuPathDB" id="VectorBase:LOC119187352"/>
<dbReference type="Gene3D" id="3.40.50.300">
    <property type="entry name" value="P-loop containing nucleotide triphosphate hydrolases"/>
    <property type="match status" value="1"/>
</dbReference>
<name>A0A9J6DFQ2_RHIMP</name>
<proteinExistence type="predicted"/>
<evidence type="ECO:0000256" key="1">
    <source>
        <dbReference type="ARBA" id="ARBA00022741"/>
    </source>
</evidence>
<keyword evidence="2 3" id="KW-0342">GTP-binding</keyword>
<feature type="binding site" evidence="3">
    <location>
        <position position="58"/>
    </location>
    <ligand>
        <name>GTP</name>
        <dbReference type="ChEBI" id="CHEBI:37565"/>
    </ligand>
</feature>
<dbReference type="GO" id="GO:0005506">
    <property type="term" value="F:iron ion binding"/>
    <property type="evidence" value="ECO:0007669"/>
    <property type="project" value="InterPro"/>
</dbReference>
<dbReference type="SUPFAM" id="SSF82649">
    <property type="entry name" value="SufE/NifU"/>
    <property type="match status" value="1"/>
</dbReference>
<evidence type="ECO:0000256" key="3">
    <source>
        <dbReference type="PIRSR" id="PIRSR606689-1"/>
    </source>
</evidence>
<comment type="caution">
    <text evidence="7">The sequence shown here is derived from an EMBL/GenBank/DDBJ whole genome shotgun (WGS) entry which is preliminary data.</text>
</comment>
<dbReference type="PROSITE" id="PS51417">
    <property type="entry name" value="ARF"/>
    <property type="match status" value="1"/>
</dbReference>
<feature type="binding site" evidence="3">
    <location>
        <begin position="114"/>
        <end position="117"/>
    </location>
    <ligand>
        <name>GTP</name>
        <dbReference type="ChEBI" id="CHEBI:37565"/>
    </ligand>
</feature>
<dbReference type="EMBL" id="JABSTU010000009">
    <property type="protein sequence ID" value="KAH8020774.1"/>
    <property type="molecule type" value="Genomic_DNA"/>
</dbReference>
<keyword evidence="8" id="KW-1185">Reference proteome</keyword>
<dbReference type="Proteomes" id="UP000821866">
    <property type="component" value="Chromosome 7"/>
</dbReference>
<keyword evidence="4" id="KW-0479">Metal-binding</keyword>
<dbReference type="PANTHER" id="PTHR46090">
    <property type="entry name" value="ADP-RIBOSYLATION FACTOR-LIKE PROTEIN 13B"/>
    <property type="match status" value="1"/>
</dbReference>
<dbReference type="InterPro" id="IPR002871">
    <property type="entry name" value="NIF_FeS_clus_asmbl_NifU_N"/>
</dbReference>
<dbReference type="GO" id="GO:0016226">
    <property type="term" value="P:iron-sulfur cluster assembly"/>
    <property type="evidence" value="ECO:0007669"/>
    <property type="project" value="InterPro"/>
</dbReference>
<dbReference type="CDD" id="cd06664">
    <property type="entry name" value="IscU_like"/>
    <property type="match status" value="1"/>
</dbReference>
<accession>A0A9J6DFQ2</accession>
<feature type="domain" description="NIF system FeS cluster assembly NifU N-terminal" evidence="6">
    <location>
        <begin position="274"/>
        <end position="352"/>
    </location>
</feature>
<organism evidence="7 8">
    <name type="scientific">Rhipicephalus microplus</name>
    <name type="common">Cattle tick</name>
    <name type="synonym">Boophilus microplus</name>
    <dbReference type="NCBI Taxonomy" id="6941"/>
    <lineage>
        <taxon>Eukaryota</taxon>
        <taxon>Metazoa</taxon>
        <taxon>Ecdysozoa</taxon>
        <taxon>Arthropoda</taxon>
        <taxon>Chelicerata</taxon>
        <taxon>Arachnida</taxon>
        <taxon>Acari</taxon>
        <taxon>Parasitiformes</taxon>
        <taxon>Ixodida</taxon>
        <taxon>Ixodoidea</taxon>
        <taxon>Ixodidae</taxon>
        <taxon>Rhipicephalinae</taxon>
        <taxon>Rhipicephalus</taxon>
        <taxon>Boophilus</taxon>
    </lineage>
</organism>
<dbReference type="PANTHER" id="PTHR46090:SF2">
    <property type="entry name" value="ADP-RIBOSYLATION FACTOR-LIKE PROTEIN 13B"/>
    <property type="match status" value="1"/>
</dbReference>
<sequence length="365" mass="40268">MILQMSFSTSNTITWFISVDYICRGADANPEDVVPTVGFSSVETERCGSHVTICDLGGGAKIRAIWECYYALAHGLVLVVDASATHRAPECRSTVAQVLADPRIGGKPLLVLLNKQDLETAVDEMEMCSLLDLENVVNQHRCPTRVENCCAIRFGGRKRKRDPGIDKGFQWLLGHIGRNWDELSDRVERDTALQREQEEREKEQRLARVQKARELRAKARAKEDTIPEDEGDTNGNKIASFEHEQEDGKIECSREEDLQEDRKMETPDGARFIVVIDHYENPRNVGSLNKDDKNVGTGLVGAPACGDVMKLQIKVDDSGKIVDAKFKTFGCGSAIASSSLATEWIKGKNAASKATLDSVGGEGLM</sequence>
<feature type="binding site" evidence="4">
    <location>
        <position position="36"/>
    </location>
    <ligand>
        <name>Mg(2+)</name>
        <dbReference type="ChEBI" id="CHEBI:18420"/>
    </ligand>
</feature>
<evidence type="ECO:0000313" key="8">
    <source>
        <dbReference type="Proteomes" id="UP000821866"/>
    </source>
</evidence>
<evidence type="ECO:0000313" key="7">
    <source>
        <dbReference type="EMBL" id="KAH8020774.1"/>
    </source>
</evidence>
<reference evidence="7" key="2">
    <citation type="submission" date="2021-09" db="EMBL/GenBank/DDBJ databases">
        <authorList>
            <person name="Jia N."/>
            <person name="Wang J."/>
            <person name="Shi W."/>
            <person name="Du L."/>
            <person name="Sun Y."/>
            <person name="Zhan W."/>
            <person name="Jiang J."/>
            <person name="Wang Q."/>
            <person name="Zhang B."/>
            <person name="Ji P."/>
            <person name="Sakyi L.B."/>
            <person name="Cui X."/>
            <person name="Yuan T."/>
            <person name="Jiang B."/>
            <person name="Yang W."/>
            <person name="Lam T.T.-Y."/>
            <person name="Chang Q."/>
            <person name="Ding S."/>
            <person name="Wang X."/>
            <person name="Zhu J."/>
            <person name="Ruan X."/>
            <person name="Zhao L."/>
            <person name="Wei J."/>
            <person name="Que T."/>
            <person name="Du C."/>
            <person name="Cheng J."/>
            <person name="Dai P."/>
            <person name="Han X."/>
            <person name="Huang E."/>
            <person name="Gao Y."/>
            <person name="Liu J."/>
            <person name="Shao H."/>
            <person name="Ye R."/>
            <person name="Li L."/>
            <person name="Wei W."/>
            <person name="Wang X."/>
            <person name="Wang C."/>
            <person name="Huo Q."/>
            <person name="Li W."/>
            <person name="Guo W."/>
            <person name="Chen H."/>
            <person name="Chen S."/>
            <person name="Zhou L."/>
            <person name="Zhou L."/>
            <person name="Ni X."/>
            <person name="Tian J."/>
            <person name="Zhou Y."/>
            <person name="Sheng Y."/>
            <person name="Liu T."/>
            <person name="Pan Y."/>
            <person name="Xia L."/>
            <person name="Li J."/>
            <person name="Zhao F."/>
            <person name="Cao W."/>
        </authorList>
    </citation>
    <scope>NUCLEOTIDE SEQUENCE</scope>
    <source>
        <strain evidence="7">Rmic-2018</strain>
        <tissue evidence="7">Larvae</tissue>
    </source>
</reference>
<keyword evidence="4" id="KW-0460">Magnesium</keyword>
<dbReference type="AlphaFoldDB" id="A0A9J6DFQ2"/>
<feature type="region of interest" description="Disordered" evidence="5">
    <location>
        <begin position="218"/>
        <end position="250"/>
    </location>
</feature>
<keyword evidence="1 3" id="KW-0547">Nucleotide-binding</keyword>
<evidence type="ECO:0000256" key="5">
    <source>
        <dbReference type="SAM" id="MobiDB-lite"/>
    </source>
</evidence>
<dbReference type="Pfam" id="PF00025">
    <property type="entry name" value="Arf"/>
    <property type="match status" value="1"/>
</dbReference>
<dbReference type="GO" id="GO:0003924">
    <property type="term" value="F:GTPase activity"/>
    <property type="evidence" value="ECO:0007669"/>
    <property type="project" value="InterPro"/>
</dbReference>
<dbReference type="SUPFAM" id="SSF52540">
    <property type="entry name" value="P-loop containing nucleoside triphosphate hydrolases"/>
    <property type="match status" value="1"/>
</dbReference>
<dbReference type="Gene3D" id="3.90.1010.10">
    <property type="match status" value="1"/>
</dbReference>
<dbReference type="InterPro" id="IPR006689">
    <property type="entry name" value="Small_GTPase_ARF/SAR"/>
</dbReference>
<dbReference type="InterPro" id="IPR051995">
    <property type="entry name" value="Ciliary_GTPase"/>
</dbReference>